<dbReference type="RefSeq" id="WP_281805187.1">
    <property type="nucleotide sequence ID" value="NZ_BSEC01000001.1"/>
</dbReference>
<dbReference type="Proteomes" id="UP001144323">
    <property type="component" value="Unassembled WGS sequence"/>
</dbReference>
<dbReference type="InterPro" id="IPR008930">
    <property type="entry name" value="Terpenoid_cyclase/PrenylTrfase"/>
</dbReference>
<dbReference type="SUPFAM" id="SSF48208">
    <property type="entry name" value="Six-hairpin glycosidases"/>
    <property type="match status" value="1"/>
</dbReference>
<organism evidence="1 2">
    <name type="scientific">Methylocystis echinoides</name>
    <dbReference type="NCBI Taxonomy" id="29468"/>
    <lineage>
        <taxon>Bacteria</taxon>
        <taxon>Pseudomonadati</taxon>
        <taxon>Pseudomonadota</taxon>
        <taxon>Alphaproteobacteria</taxon>
        <taxon>Hyphomicrobiales</taxon>
        <taxon>Methylocystaceae</taxon>
        <taxon>Methylocystis</taxon>
    </lineage>
</organism>
<evidence type="ECO:0000313" key="2">
    <source>
        <dbReference type="Proteomes" id="UP001144323"/>
    </source>
</evidence>
<sequence>MVAFLNSRITERTATRGAARLAQLLKPDGLFVYQHLAGGSRELSADYELHRHFCAGWALLRVADKLSCGSEVRLAGEASVRAGLQAFVVPFGADGCLCLAHDGKIEISVCGLALFAAGLLQITPDDGDIVSTASAVGNYIVSQQMADGDFIHIRDFASGERLPLVSEYSAAQALLGLFSLSKITGEPRWSRVAQESLLKLASRKNAPLPRNHWVLYALEQALLASDDPRWLEAAQEILLDMLKDPVPAQGITACWLACNCEAILTWIRMVATSDRSGTHARLYERAYSRLKLLLRKLVAFQLDDGGFTNEIGHKLVQIDFIHHSIIAFAEFSNLPPRKF</sequence>
<proteinExistence type="predicted"/>
<evidence type="ECO:0000313" key="1">
    <source>
        <dbReference type="EMBL" id="GLI94906.1"/>
    </source>
</evidence>
<reference evidence="1" key="1">
    <citation type="journal article" date="2023" name="Int. J. Syst. Evol. Microbiol.">
        <title>Methylocystis iwaonis sp. nov., a type II methane-oxidizing bacterium from surface soil of a rice paddy field in Japan, and emended description of the genus Methylocystis (ex Whittenbury et al. 1970) Bowman et al. 1993.</title>
        <authorList>
            <person name="Kaise H."/>
            <person name="Sawadogo J.B."/>
            <person name="Alam M.S."/>
            <person name="Ueno C."/>
            <person name="Dianou D."/>
            <person name="Shinjo R."/>
            <person name="Asakawa S."/>
        </authorList>
    </citation>
    <scope>NUCLEOTIDE SEQUENCE</scope>
    <source>
        <strain evidence="1">LMG27198</strain>
    </source>
</reference>
<dbReference type="GO" id="GO:0005975">
    <property type="term" value="P:carbohydrate metabolic process"/>
    <property type="evidence" value="ECO:0007669"/>
    <property type="project" value="InterPro"/>
</dbReference>
<accession>A0A9W6GXT9</accession>
<dbReference type="SUPFAM" id="SSF48239">
    <property type="entry name" value="Terpenoid cyclases/Protein prenyltransferases"/>
    <property type="match status" value="1"/>
</dbReference>
<gene>
    <name evidence="1" type="ORF">LMG27198_38980</name>
</gene>
<dbReference type="InterPro" id="IPR008928">
    <property type="entry name" value="6-hairpin_glycosidase_sf"/>
</dbReference>
<dbReference type="EMBL" id="BSEC01000001">
    <property type="protein sequence ID" value="GLI94906.1"/>
    <property type="molecule type" value="Genomic_DNA"/>
</dbReference>
<dbReference type="AlphaFoldDB" id="A0A9W6GXT9"/>
<comment type="caution">
    <text evidence="1">The sequence shown here is derived from an EMBL/GenBank/DDBJ whole genome shotgun (WGS) entry which is preliminary data.</text>
</comment>
<keyword evidence="2" id="KW-1185">Reference proteome</keyword>
<name>A0A9W6GXT9_9HYPH</name>
<protein>
    <submittedName>
        <fullName evidence="1">Uncharacterized protein</fullName>
    </submittedName>
</protein>